<dbReference type="PANTHER" id="PTHR42709">
    <property type="entry name" value="ALKALINE PHOSPHATASE LIKE PROTEIN"/>
    <property type="match status" value="1"/>
</dbReference>
<feature type="region of interest" description="Disordered" evidence="7">
    <location>
        <begin position="200"/>
        <end position="220"/>
    </location>
</feature>
<dbReference type="RefSeq" id="WP_132876950.1">
    <property type="nucleotide sequence ID" value="NZ_SLXQ01000003.1"/>
</dbReference>
<dbReference type="Proteomes" id="UP000294911">
    <property type="component" value="Unassembled WGS sequence"/>
</dbReference>
<dbReference type="OrthoDB" id="5189166at2"/>
<evidence type="ECO:0000259" key="9">
    <source>
        <dbReference type="Pfam" id="PF09335"/>
    </source>
</evidence>
<comment type="caution">
    <text evidence="10">The sequence shown here is derived from an EMBL/GenBank/DDBJ whole genome shotgun (WGS) entry which is preliminary data.</text>
</comment>
<dbReference type="InterPro" id="IPR032816">
    <property type="entry name" value="VTT_dom"/>
</dbReference>
<feature type="transmembrane region" description="Helical" evidence="8">
    <location>
        <begin position="22"/>
        <end position="49"/>
    </location>
</feature>
<proteinExistence type="inferred from homology"/>
<evidence type="ECO:0000256" key="5">
    <source>
        <dbReference type="ARBA" id="ARBA00022989"/>
    </source>
</evidence>
<evidence type="ECO:0000256" key="3">
    <source>
        <dbReference type="ARBA" id="ARBA00022475"/>
    </source>
</evidence>
<feature type="transmembrane region" description="Helical" evidence="8">
    <location>
        <begin position="110"/>
        <end position="132"/>
    </location>
</feature>
<evidence type="ECO:0000313" key="11">
    <source>
        <dbReference type="Proteomes" id="UP000294911"/>
    </source>
</evidence>
<keyword evidence="3" id="KW-1003">Cell membrane</keyword>
<evidence type="ECO:0000256" key="2">
    <source>
        <dbReference type="ARBA" id="ARBA00010792"/>
    </source>
</evidence>
<accession>A0A4R2QWU8</accession>
<dbReference type="InterPro" id="IPR051311">
    <property type="entry name" value="DedA_domain"/>
</dbReference>
<dbReference type="AlphaFoldDB" id="A0A4R2QWU8"/>
<evidence type="ECO:0000256" key="4">
    <source>
        <dbReference type="ARBA" id="ARBA00022692"/>
    </source>
</evidence>
<evidence type="ECO:0000256" key="6">
    <source>
        <dbReference type="ARBA" id="ARBA00023136"/>
    </source>
</evidence>
<reference evidence="10 11" key="1">
    <citation type="submission" date="2019-03" db="EMBL/GenBank/DDBJ databases">
        <title>Genomic Encyclopedia of Type Strains, Phase IV (KMG-IV): sequencing the most valuable type-strain genomes for metagenomic binning, comparative biology and taxonomic classification.</title>
        <authorList>
            <person name="Goeker M."/>
        </authorList>
    </citation>
    <scope>NUCLEOTIDE SEQUENCE [LARGE SCALE GENOMIC DNA]</scope>
    <source>
        <strain evidence="10 11">DSM 45765</strain>
    </source>
</reference>
<dbReference type="EMBL" id="SLXQ01000003">
    <property type="protein sequence ID" value="TCP54187.1"/>
    <property type="molecule type" value="Genomic_DNA"/>
</dbReference>
<organism evidence="10 11">
    <name type="scientific">Tamaricihabitans halophyticus</name>
    <dbReference type="NCBI Taxonomy" id="1262583"/>
    <lineage>
        <taxon>Bacteria</taxon>
        <taxon>Bacillati</taxon>
        <taxon>Actinomycetota</taxon>
        <taxon>Actinomycetes</taxon>
        <taxon>Pseudonocardiales</taxon>
        <taxon>Pseudonocardiaceae</taxon>
        <taxon>Tamaricihabitans</taxon>
    </lineage>
</organism>
<gene>
    <name evidence="10" type="ORF">EV191_103230</name>
</gene>
<dbReference type="GO" id="GO:0005886">
    <property type="term" value="C:plasma membrane"/>
    <property type="evidence" value="ECO:0007669"/>
    <property type="project" value="UniProtKB-SubCell"/>
</dbReference>
<protein>
    <submittedName>
        <fullName evidence="10">Membrane protein DedA with SNARE-associated domain</fullName>
    </submittedName>
</protein>
<keyword evidence="4 8" id="KW-0812">Transmembrane</keyword>
<feature type="domain" description="VTT" evidence="9">
    <location>
        <begin position="45"/>
        <end position="159"/>
    </location>
</feature>
<comment type="similarity">
    <text evidence="2">Belongs to the DedA family.</text>
</comment>
<name>A0A4R2QWU8_9PSEU</name>
<feature type="transmembrane region" description="Helical" evidence="8">
    <location>
        <begin position="170"/>
        <end position="191"/>
    </location>
</feature>
<sequence>MSGTYGLALDWSDSSTIGYPTLFGGVLLGSIVPIVPTGAVVGAAAAVAVTTSHLSLPVVLLLSVLGALVGDVATYLIARLGTEPVQRWLRKGSHPERLANGRAQFAKHGWQIIVLGRLLPAGRIPVLIAAAATGYPWRRLLPSMLAACTVWACAYAVLGVASGGVSDSPLIAVLVATVLVLLITVVTNLVSRHRRARRLAKQPQQHYGGAAMTENQHDAG</sequence>
<evidence type="ECO:0000256" key="8">
    <source>
        <dbReference type="SAM" id="Phobius"/>
    </source>
</evidence>
<keyword evidence="5 8" id="KW-1133">Transmembrane helix</keyword>
<evidence type="ECO:0000313" key="10">
    <source>
        <dbReference type="EMBL" id="TCP54187.1"/>
    </source>
</evidence>
<evidence type="ECO:0000256" key="1">
    <source>
        <dbReference type="ARBA" id="ARBA00004651"/>
    </source>
</evidence>
<evidence type="ECO:0000256" key="7">
    <source>
        <dbReference type="SAM" id="MobiDB-lite"/>
    </source>
</evidence>
<keyword evidence="11" id="KW-1185">Reference proteome</keyword>
<feature type="transmembrane region" description="Helical" evidence="8">
    <location>
        <begin position="56"/>
        <end position="78"/>
    </location>
</feature>
<dbReference type="Pfam" id="PF09335">
    <property type="entry name" value="VTT_dom"/>
    <property type="match status" value="1"/>
</dbReference>
<keyword evidence="6 8" id="KW-0472">Membrane</keyword>
<comment type="subcellular location">
    <subcellularLocation>
        <location evidence="1">Cell membrane</location>
        <topology evidence="1">Multi-pass membrane protein</topology>
    </subcellularLocation>
</comment>
<dbReference type="PANTHER" id="PTHR42709:SF6">
    <property type="entry name" value="UNDECAPRENYL PHOSPHATE TRANSPORTER A"/>
    <property type="match status" value="1"/>
</dbReference>
<feature type="transmembrane region" description="Helical" evidence="8">
    <location>
        <begin position="144"/>
        <end position="164"/>
    </location>
</feature>